<gene>
    <name evidence="1" type="ORF">H0I39_08245</name>
</gene>
<dbReference type="EMBL" id="JACCKX010000001">
    <property type="protein sequence ID" value="NZA01739.1"/>
    <property type="molecule type" value="Genomic_DNA"/>
</dbReference>
<comment type="caution">
    <text evidence="1">The sequence shown here is derived from an EMBL/GenBank/DDBJ whole genome shotgun (WGS) entry which is preliminary data.</text>
</comment>
<proteinExistence type="predicted"/>
<sequence length="66" mass="6943">MDCLALGWRHGGAAAVMEAQRGHFVIASRASNHLFEREAVSIAAVPAKAGIHVAPHTPSGFRLAPE</sequence>
<organism evidence="1 2">
    <name type="scientific">Ottowia beijingensis</name>
    <dbReference type="NCBI Taxonomy" id="1207057"/>
    <lineage>
        <taxon>Bacteria</taxon>
        <taxon>Pseudomonadati</taxon>
        <taxon>Pseudomonadota</taxon>
        <taxon>Betaproteobacteria</taxon>
        <taxon>Burkholderiales</taxon>
        <taxon>Comamonadaceae</taxon>
        <taxon>Ottowia</taxon>
    </lineage>
</organism>
<dbReference type="Proteomes" id="UP000589716">
    <property type="component" value="Unassembled WGS sequence"/>
</dbReference>
<evidence type="ECO:0000313" key="2">
    <source>
        <dbReference type="Proteomes" id="UP000589716"/>
    </source>
</evidence>
<dbReference type="RefSeq" id="WP_180550152.1">
    <property type="nucleotide sequence ID" value="NZ_JACCKX010000001.1"/>
</dbReference>
<accession>A0A853IY76</accession>
<protein>
    <submittedName>
        <fullName evidence="1">Uncharacterized protein</fullName>
    </submittedName>
</protein>
<dbReference type="AlphaFoldDB" id="A0A853IY76"/>
<keyword evidence="2" id="KW-1185">Reference proteome</keyword>
<evidence type="ECO:0000313" key="1">
    <source>
        <dbReference type="EMBL" id="NZA01739.1"/>
    </source>
</evidence>
<name>A0A853IY76_9BURK</name>
<reference evidence="1 2" key="1">
    <citation type="submission" date="2020-07" db="EMBL/GenBank/DDBJ databases">
        <authorList>
            <person name="Maaloum M."/>
        </authorList>
    </citation>
    <scope>NUCLEOTIDE SEQUENCE [LARGE SCALE GENOMIC DNA]</scope>
    <source>
        <strain evidence="1 2">GCS-AN-3</strain>
    </source>
</reference>